<evidence type="ECO:0000313" key="4">
    <source>
        <dbReference type="Proteomes" id="UP000240429"/>
    </source>
</evidence>
<dbReference type="Gene3D" id="2.130.10.130">
    <property type="entry name" value="Integrin alpha, N-terminal"/>
    <property type="match status" value="3"/>
</dbReference>
<evidence type="ECO:0000313" key="3">
    <source>
        <dbReference type="EMBL" id="PSM42356.1"/>
    </source>
</evidence>
<dbReference type="EMBL" id="PYBJ01000008">
    <property type="protein sequence ID" value="PSM42356.1"/>
    <property type="molecule type" value="Genomic_DNA"/>
</dbReference>
<proteinExistence type="predicted"/>
<evidence type="ECO:0008006" key="5">
    <source>
        <dbReference type="Google" id="ProtNLM"/>
    </source>
</evidence>
<dbReference type="InterPro" id="IPR028994">
    <property type="entry name" value="Integrin_alpha_N"/>
</dbReference>
<dbReference type="PANTHER" id="PTHR46580:SF2">
    <property type="entry name" value="MAM DOMAIN-CONTAINING PROTEIN"/>
    <property type="match status" value="1"/>
</dbReference>
<dbReference type="AlphaFoldDB" id="A0A2P8Q7Y0"/>
<sequence>MSPPKATRAETGTPKTPRTAPVAGGDVNGDGVQDLVVDGWYRPVDGGGWRRNLAALRGTRNGQVEPSDGTSLTDEGQEVKQVSPGNPRTGAGGALPAADIDGDTYADVIVQGTEKDGGRERIVQYLARGSERGLRDLTVLSRSLPVFDMSGATDLLGDGISDVLAFRPPDSLWDQSGETHCDTLFVLRGPFGDNGDPNRVTAVDMSLEETVTTRQVVWGDFTGDGLTDLLAESVVGDPDPSDEGDEPPTSDHVELYVGTTHGFAHAGPPPGIKPWGDLISGRPLSVGDFDGDGADDVLQGTAVRFGGKGFLAGGGRTGRAPKIQAAAVGDVNGDGRDDLVEARYGRRHQVGTVTVHLGSGLGLQDAAQSTFDRHVLELPGRPGHEADSDFFGWDVSLTDLNADGRDELVVGYLGFHQPREENGYWIFPGTPKGSSADGAYFLPTHELGTE</sequence>
<dbReference type="Proteomes" id="UP000240429">
    <property type="component" value="Unassembled WGS sequence"/>
</dbReference>
<feature type="compositionally biased region" description="Acidic residues" evidence="2">
    <location>
        <begin position="239"/>
        <end position="248"/>
    </location>
</feature>
<dbReference type="PANTHER" id="PTHR46580">
    <property type="entry name" value="SENSOR KINASE-RELATED"/>
    <property type="match status" value="1"/>
</dbReference>
<keyword evidence="1" id="KW-0732">Signal</keyword>
<dbReference type="SUPFAM" id="SSF69318">
    <property type="entry name" value="Integrin alpha N-terminal domain"/>
    <property type="match status" value="1"/>
</dbReference>
<comment type="caution">
    <text evidence="3">The sequence shown here is derived from an EMBL/GenBank/DDBJ whole genome shotgun (WGS) entry which is preliminary data.</text>
</comment>
<feature type="region of interest" description="Disordered" evidence="2">
    <location>
        <begin position="59"/>
        <end position="98"/>
    </location>
</feature>
<organism evidence="3 4">
    <name type="scientific">Streptomyces dioscori</name>
    <dbReference type="NCBI Taxonomy" id="2109333"/>
    <lineage>
        <taxon>Bacteria</taxon>
        <taxon>Bacillati</taxon>
        <taxon>Actinomycetota</taxon>
        <taxon>Actinomycetes</taxon>
        <taxon>Kitasatosporales</taxon>
        <taxon>Streptomycetaceae</taxon>
        <taxon>Streptomyces</taxon>
        <taxon>Streptomyces aurantiacus group</taxon>
    </lineage>
</organism>
<protein>
    <recommendedName>
        <fullName evidence="5">VCBS repeat-containing protein</fullName>
    </recommendedName>
</protein>
<dbReference type="Pfam" id="PF01839">
    <property type="entry name" value="FG-GAP"/>
    <property type="match status" value="1"/>
</dbReference>
<reference evidence="3 4" key="1">
    <citation type="submission" date="2018-03" db="EMBL/GenBank/DDBJ databases">
        <title>Streptomyces dioscori sp. nov., a novel endophytic actinobacterium isolated from bulbil of Dioscorea bulbifera L.</title>
        <authorList>
            <person name="Zhikuan W."/>
        </authorList>
    </citation>
    <scope>NUCLEOTIDE SEQUENCE [LARGE SCALE GENOMIC DNA]</scope>
    <source>
        <strain evidence="3 4">A217</strain>
    </source>
</reference>
<name>A0A2P8Q7Y0_9ACTN</name>
<evidence type="ECO:0000256" key="2">
    <source>
        <dbReference type="SAM" id="MobiDB-lite"/>
    </source>
</evidence>
<feature type="compositionally biased region" description="Polar residues" evidence="2">
    <location>
        <begin position="60"/>
        <end position="74"/>
    </location>
</feature>
<feature type="region of interest" description="Disordered" evidence="2">
    <location>
        <begin position="1"/>
        <end position="31"/>
    </location>
</feature>
<keyword evidence="4" id="KW-1185">Reference proteome</keyword>
<dbReference type="InterPro" id="IPR013517">
    <property type="entry name" value="FG-GAP"/>
</dbReference>
<gene>
    <name evidence="3" type="ORF">C6Y14_14040</name>
</gene>
<evidence type="ECO:0000256" key="1">
    <source>
        <dbReference type="ARBA" id="ARBA00022729"/>
    </source>
</evidence>
<feature type="region of interest" description="Disordered" evidence="2">
    <location>
        <begin position="233"/>
        <end position="253"/>
    </location>
</feature>
<accession>A0A2P8Q7Y0</accession>